<sequence length="219" mass="24636">METILEKIIGAVEAGWFKLASLLNLEDVEIINSLQPILANILSDPLLLGLTLTILTIIPYTIHKIKNAYTEKEKRLDALLRELDDEDSEEIDVSNSLFQDQKATDFSSNVPVSELDDEEYGDEFESQSSQKAAIPQEGLEQSPQEIFKNRSILDKDFGWESDTEEWGELYDYISKPFQTDISKEEGESSTVSQKEGASVIVPQEQKTTVSSPEELDQIS</sequence>
<feature type="region of interest" description="Disordered" evidence="2">
    <location>
        <begin position="181"/>
        <end position="219"/>
    </location>
</feature>
<feature type="region of interest" description="Disordered" evidence="2">
    <location>
        <begin position="108"/>
        <end position="141"/>
    </location>
</feature>
<dbReference type="EMBL" id="UINC01025307">
    <property type="protein sequence ID" value="SVB00639.1"/>
    <property type="molecule type" value="Genomic_DNA"/>
</dbReference>
<name>A0A382AGX7_9ZZZZ</name>
<proteinExistence type="predicted"/>
<protein>
    <submittedName>
        <fullName evidence="3">Uncharacterized protein</fullName>
    </submittedName>
</protein>
<evidence type="ECO:0000256" key="2">
    <source>
        <dbReference type="SAM" id="MobiDB-lite"/>
    </source>
</evidence>
<organism evidence="3">
    <name type="scientific">marine metagenome</name>
    <dbReference type="NCBI Taxonomy" id="408172"/>
    <lineage>
        <taxon>unclassified sequences</taxon>
        <taxon>metagenomes</taxon>
        <taxon>ecological metagenomes</taxon>
    </lineage>
</organism>
<reference evidence="3" key="1">
    <citation type="submission" date="2018-05" db="EMBL/GenBank/DDBJ databases">
        <authorList>
            <person name="Lanie J.A."/>
            <person name="Ng W.-L."/>
            <person name="Kazmierczak K.M."/>
            <person name="Andrzejewski T.M."/>
            <person name="Davidsen T.M."/>
            <person name="Wayne K.J."/>
            <person name="Tettelin H."/>
            <person name="Glass J.I."/>
            <person name="Rusch D."/>
            <person name="Podicherti R."/>
            <person name="Tsui H.-C.T."/>
            <person name="Winkler M.E."/>
        </authorList>
    </citation>
    <scope>NUCLEOTIDE SEQUENCE</scope>
</reference>
<evidence type="ECO:0000256" key="1">
    <source>
        <dbReference type="SAM" id="Coils"/>
    </source>
</evidence>
<evidence type="ECO:0000313" key="3">
    <source>
        <dbReference type="EMBL" id="SVB00639.1"/>
    </source>
</evidence>
<dbReference type="AlphaFoldDB" id="A0A382AGX7"/>
<feature type="compositionally biased region" description="Acidic residues" evidence="2">
    <location>
        <begin position="114"/>
        <end position="125"/>
    </location>
</feature>
<feature type="coiled-coil region" evidence="1">
    <location>
        <begin position="62"/>
        <end position="89"/>
    </location>
</feature>
<accession>A0A382AGX7</accession>
<keyword evidence="1" id="KW-0175">Coiled coil</keyword>
<gene>
    <name evidence="3" type="ORF">METZ01_LOCUS153493</name>
</gene>
<feature type="non-terminal residue" evidence="3">
    <location>
        <position position="219"/>
    </location>
</feature>